<evidence type="ECO:0000256" key="2">
    <source>
        <dbReference type="ARBA" id="ARBA00022475"/>
    </source>
</evidence>
<keyword evidence="9" id="KW-1185">Reference proteome</keyword>
<feature type="domain" description="FIST" evidence="6">
    <location>
        <begin position="33"/>
        <end position="229"/>
    </location>
</feature>
<accession>A0A8J3IH16</accession>
<dbReference type="InterPro" id="IPR016741">
    <property type="entry name" value="UCP018953"/>
</dbReference>
<keyword evidence="5" id="KW-0472">Membrane</keyword>
<dbReference type="Pfam" id="PF10442">
    <property type="entry name" value="FIST_C"/>
    <property type="match status" value="1"/>
</dbReference>
<feature type="domain" description="FIST C-domain" evidence="7">
    <location>
        <begin position="230"/>
        <end position="375"/>
    </location>
</feature>
<comment type="caution">
    <text evidence="8">The sequence shown here is derived from an EMBL/GenBank/DDBJ whole genome shotgun (WGS) entry which is preliminary data.</text>
</comment>
<dbReference type="PIRSF" id="PIRSF018953">
    <property type="entry name" value="UCP018953"/>
    <property type="match status" value="1"/>
</dbReference>
<comment type="subcellular location">
    <subcellularLocation>
        <location evidence="1">Cell membrane</location>
        <topology evidence="1">Multi-pass membrane protein</topology>
    </subcellularLocation>
</comment>
<proteinExistence type="predicted"/>
<evidence type="ECO:0000259" key="7">
    <source>
        <dbReference type="SMART" id="SM01204"/>
    </source>
</evidence>
<dbReference type="GO" id="GO:0005886">
    <property type="term" value="C:plasma membrane"/>
    <property type="evidence" value="ECO:0007669"/>
    <property type="project" value="UniProtKB-SubCell"/>
</dbReference>
<evidence type="ECO:0008006" key="10">
    <source>
        <dbReference type="Google" id="ProtNLM"/>
    </source>
</evidence>
<evidence type="ECO:0000256" key="5">
    <source>
        <dbReference type="ARBA" id="ARBA00023136"/>
    </source>
</evidence>
<evidence type="ECO:0000259" key="6">
    <source>
        <dbReference type="SMART" id="SM00897"/>
    </source>
</evidence>
<dbReference type="PANTHER" id="PTHR14939">
    <property type="entry name" value="F-BOX ONLY PROTEIN 22"/>
    <property type="match status" value="1"/>
</dbReference>
<evidence type="ECO:0000256" key="4">
    <source>
        <dbReference type="ARBA" id="ARBA00022989"/>
    </source>
</evidence>
<evidence type="ECO:0000313" key="8">
    <source>
        <dbReference type="EMBL" id="GHO93498.1"/>
    </source>
</evidence>
<dbReference type="InterPro" id="IPR019494">
    <property type="entry name" value="FIST_C"/>
</dbReference>
<name>A0A8J3IH16_9CHLR</name>
<sequence>MGDAKPIARSAIVAEEQWDVAVSRALAQVQGTPVDVALLFASGAYAGHYPAMLQMIRHATDASIVLGCSGEGVVGTRTELERIPALSLMTLSLPGATLHPVYFTEEMIQNYRTPQQWRVALDLPLDDVNAWLVFADPFRLDCEGLINTLSLAYADLPLLGGLASNDMEERRTYVFYNDEVFDEGAVGLAIGGAYTLHPLVSQGCEPIGEPWTITHVQDNSMIATISNRPAYELLIETITQLTPELQGRVQNNLLVGLAADEYRDHFERGSFLIRQLIGVDRHNGALAIGAFPRVGQTIQFQIRDATTADRDLKELLVQIGARIGDQQPVAGILCTCNGRGEGMFGGPDHDAGAVAQTFGSLPLAGLFCSGEIGPVGKRSFLHGFTASLALLVKC</sequence>
<dbReference type="InterPro" id="IPR013702">
    <property type="entry name" value="FIST_domain_N"/>
</dbReference>
<reference evidence="8" key="1">
    <citation type="submission" date="2020-10" db="EMBL/GenBank/DDBJ databases">
        <title>Taxonomic study of unclassified bacteria belonging to the class Ktedonobacteria.</title>
        <authorList>
            <person name="Yabe S."/>
            <person name="Wang C.M."/>
            <person name="Zheng Y."/>
            <person name="Sakai Y."/>
            <person name="Cavaletti L."/>
            <person name="Monciardini P."/>
            <person name="Donadio S."/>
        </authorList>
    </citation>
    <scope>NUCLEOTIDE SEQUENCE</scope>
    <source>
        <strain evidence="8">ID150040</strain>
    </source>
</reference>
<keyword evidence="2" id="KW-1003">Cell membrane</keyword>
<dbReference type="SMART" id="SM01204">
    <property type="entry name" value="FIST_C"/>
    <property type="match status" value="1"/>
</dbReference>
<keyword evidence="3" id="KW-0812">Transmembrane</keyword>
<dbReference type="Pfam" id="PF08495">
    <property type="entry name" value="FIST"/>
    <property type="match status" value="1"/>
</dbReference>
<dbReference type="EMBL" id="BNJK01000001">
    <property type="protein sequence ID" value="GHO93498.1"/>
    <property type="molecule type" value="Genomic_DNA"/>
</dbReference>
<dbReference type="Proteomes" id="UP000597444">
    <property type="component" value="Unassembled WGS sequence"/>
</dbReference>
<evidence type="ECO:0000256" key="1">
    <source>
        <dbReference type="ARBA" id="ARBA00004651"/>
    </source>
</evidence>
<organism evidence="8 9">
    <name type="scientific">Reticulibacter mediterranei</name>
    <dbReference type="NCBI Taxonomy" id="2778369"/>
    <lineage>
        <taxon>Bacteria</taxon>
        <taxon>Bacillati</taxon>
        <taxon>Chloroflexota</taxon>
        <taxon>Ktedonobacteria</taxon>
        <taxon>Ktedonobacterales</taxon>
        <taxon>Reticulibacteraceae</taxon>
        <taxon>Reticulibacter</taxon>
    </lineage>
</organism>
<dbReference type="PANTHER" id="PTHR14939:SF5">
    <property type="entry name" value="F-BOX ONLY PROTEIN 22"/>
    <property type="match status" value="1"/>
</dbReference>
<gene>
    <name evidence="8" type="ORF">KSF_035460</name>
</gene>
<evidence type="ECO:0000256" key="3">
    <source>
        <dbReference type="ARBA" id="ARBA00022692"/>
    </source>
</evidence>
<dbReference type="AlphaFoldDB" id="A0A8J3IH16"/>
<protein>
    <recommendedName>
        <fullName evidence="10">Histidine kinase</fullName>
    </recommendedName>
</protein>
<evidence type="ECO:0000313" key="9">
    <source>
        <dbReference type="Proteomes" id="UP000597444"/>
    </source>
</evidence>
<keyword evidence="4" id="KW-1133">Transmembrane helix</keyword>
<dbReference type="SMART" id="SM00897">
    <property type="entry name" value="FIST"/>
    <property type="match status" value="1"/>
</dbReference>